<keyword evidence="3" id="KW-1185">Reference proteome</keyword>
<evidence type="ECO:0000313" key="3">
    <source>
        <dbReference type="Proteomes" id="UP000708208"/>
    </source>
</evidence>
<sequence>DKLAIDAAEIEDDRNGNLSLGNSSTSKKSSKRVQTRIDRSESIASVLQKRAKRQSTPGSSNVVSTTNHWL</sequence>
<organism evidence="2 3">
    <name type="scientific">Allacma fusca</name>
    <dbReference type="NCBI Taxonomy" id="39272"/>
    <lineage>
        <taxon>Eukaryota</taxon>
        <taxon>Metazoa</taxon>
        <taxon>Ecdysozoa</taxon>
        <taxon>Arthropoda</taxon>
        <taxon>Hexapoda</taxon>
        <taxon>Collembola</taxon>
        <taxon>Symphypleona</taxon>
        <taxon>Sminthuridae</taxon>
        <taxon>Allacma</taxon>
    </lineage>
</organism>
<dbReference type="AlphaFoldDB" id="A0A8J2JPY8"/>
<comment type="caution">
    <text evidence="2">The sequence shown here is derived from an EMBL/GenBank/DDBJ whole genome shotgun (WGS) entry which is preliminary data.</text>
</comment>
<reference evidence="2" key="1">
    <citation type="submission" date="2021-06" db="EMBL/GenBank/DDBJ databases">
        <authorList>
            <person name="Hodson N. C."/>
            <person name="Mongue J. A."/>
            <person name="Jaron S. K."/>
        </authorList>
    </citation>
    <scope>NUCLEOTIDE SEQUENCE</scope>
</reference>
<dbReference type="EMBL" id="CAJVCH010014080">
    <property type="protein sequence ID" value="CAG7677283.1"/>
    <property type="molecule type" value="Genomic_DNA"/>
</dbReference>
<feature type="region of interest" description="Disordered" evidence="1">
    <location>
        <begin position="14"/>
        <end position="70"/>
    </location>
</feature>
<evidence type="ECO:0000256" key="1">
    <source>
        <dbReference type="SAM" id="MobiDB-lite"/>
    </source>
</evidence>
<dbReference type="Proteomes" id="UP000708208">
    <property type="component" value="Unassembled WGS sequence"/>
</dbReference>
<feature type="compositionally biased region" description="Low complexity" evidence="1">
    <location>
        <begin position="16"/>
        <end position="27"/>
    </location>
</feature>
<feature type="non-terminal residue" evidence="2">
    <location>
        <position position="1"/>
    </location>
</feature>
<proteinExistence type="predicted"/>
<protein>
    <submittedName>
        <fullName evidence="2">Uncharacterized protein</fullName>
    </submittedName>
</protein>
<name>A0A8J2JPY8_9HEXA</name>
<gene>
    <name evidence="2" type="ORF">AFUS01_LOCUS2454</name>
</gene>
<feature type="compositionally biased region" description="Polar residues" evidence="1">
    <location>
        <begin position="54"/>
        <end position="70"/>
    </location>
</feature>
<evidence type="ECO:0000313" key="2">
    <source>
        <dbReference type="EMBL" id="CAG7677283.1"/>
    </source>
</evidence>
<accession>A0A8J2JPY8</accession>